<feature type="transmembrane region" description="Helical" evidence="6">
    <location>
        <begin position="208"/>
        <end position="230"/>
    </location>
</feature>
<evidence type="ECO:0000256" key="4">
    <source>
        <dbReference type="ARBA" id="ARBA00023136"/>
    </source>
</evidence>
<dbReference type="Pfam" id="PF20684">
    <property type="entry name" value="Fung_rhodopsin"/>
    <property type="match status" value="1"/>
</dbReference>
<comment type="similarity">
    <text evidence="5">Belongs to the SAT4 family.</text>
</comment>
<comment type="subcellular location">
    <subcellularLocation>
        <location evidence="1">Membrane</location>
        <topology evidence="1">Multi-pass membrane protein</topology>
    </subcellularLocation>
</comment>
<evidence type="ECO:0000313" key="8">
    <source>
        <dbReference type="EMBL" id="CAG8975328.1"/>
    </source>
</evidence>
<proteinExistence type="inferred from homology"/>
<evidence type="ECO:0000313" key="9">
    <source>
        <dbReference type="Proteomes" id="UP000701801"/>
    </source>
</evidence>
<accession>A0A9N9PUA3</accession>
<feature type="transmembrane region" description="Helical" evidence="6">
    <location>
        <begin position="46"/>
        <end position="69"/>
    </location>
</feature>
<sequence>MYSSYATAAAITGAVFPTLATMAVVLRFRARHVKRQRYGTDDYIALAALAFAIALCCIVMYGAFVASIGQNLTTVTPKEYESYTKVQVFVLWGAHHIIYVVLCAYPAYGLAKICVLEFYKRIFITEQFHRTANITIDFIVLWTLAAEFTQMFTALPISQAWKFGGHYNLNYGNQALAFACFDILLDVITLCLPLPVISSLRLDKRHKVNIIAIFWTGIFCIFAASVRIYFTYGLGHFGNKQAISDEHFSYVSVNVLIWGEIESCCSIIASCLPSYGPLVQGTSLVRKLGRGFSTVVDLFSSRRAQASGASDASIKRNGASAVDVESALVNNEPRKWYQLQEGINVTTVSQNPKFQPKGTSAITVERTFTSTAEAR</sequence>
<evidence type="ECO:0000259" key="7">
    <source>
        <dbReference type="Pfam" id="PF20684"/>
    </source>
</evidence>
<protein>
    <recommendedName>
        <fullName evidence="7">Rhodopsin domain-containing protein</fullName>
    </recommendedName>
</protein>
<dbReference type="PANTHER" id="PTHR33048">
    <property type="entry name" value="PTH11-LIKE INTEGRAL MEMBRANE PROTEIN (AFU_ORTHOLOGUE AFUA_5G11245)"/>
    <property type="match status" value="1"/>
</dbReference>
<dbReference type="InterPro" id="IPR049326">
    <property type="entry name" value="Rhodopsin_dom_fungi"/>
</dbReference>
<feature type="transmembrane region" description="Helical" evidence="6">
    <location>
        <begin position="6"/>
        <end position="26"/>
    </location>
</feature>
<dbReference type="OrthoDB" id="5398388at2759"/>
<evidence type="ECO:0000256" key="5">
    <source>
        <dbReference type="ARBA" id="ARBA00038359"/>
    </source>
</evidence>
<feature type="domain" description="Rhodopsin" evidence="7">
    <location>
        <begin position="26"/>
        <end position="280"/>
    </location>
</feature>
<keyword evidence="4 6" id="KW-0472">Membrane</keyword>
<reference evidence="8" key="1">
    <citation type="submission" date="2021-07" db="EMBL/GenBank/DDBJ databases">
        <authorList>
            <person name="Durling M."/>
        </authorList>
    </citation>
    <scope>NUCLEOTIDE SEQUENCE</scope>
</reference>
<keyword evidence="2 6" id="KW-0812">Transmembrane</keyword>
<dbReference type="GO" id="GO:0016020">
    <property type="term" value="C:membrane"/>
    <property type="evidence" value="ECO:0007669"/>
    <property type="project" value="UniProtKB-SubCell"/>
</dbReference>
<evidence type="ECO:0000256" key="3">
    <source>
        <dbReference type="ARBA" id="ARBA00022989"/>
    </source>
</evidence>
<dbReference type="Proteomes" id="UP000701801">
    <property type="component" value="Unassembled WGS sequence"/>
</dbReference>
<comment type="caution">
    <text evidence="8">The sequence shown here is derived from an EMBL/GenBank/DDBJ whole genome shotgun (WGS) entry which is preliminary data.</text>
</comment>
<dbReference type="InterPro" id="IPR052337">
    <property type="entry name" value="SAT4-like"/>
</dbReference>
<feature type="transmembrane region" description="Helical" evidence="6">
    <location>
        <begin position="175"/>
        <end position="196"/>
    </location>
</feature>
<gene>
    <name evidence="8" type="ORF">HYALB_00005658</name>
</gene>
<dbReference type="EMBL" id="CAJVRM010000133">
    <property type="protein sequence ID" value="CAG8975328.1"/>
    <property type="molecule type" value="Genomic_DNA"/>
</dbReference>
<dbReference type="PANTHER" id="PTHR33048:SF18">
    <property type="entry name" value="INTEGRAL MEMBRANE PROTEIN"/>
    <property type="match status" value="1"/>
</dbReference>
<evidence type="ECO:0000256" key="1">
    <source>
        <dbReference type="ARBA" id="ARBA00004141"/>
    </source>
</evidence>
<keyword evidence="9" id="KW-1185">Reference proteome</keyword>
<dbReference type="AlphaFoldDB" id="A0A9N9PUA3"/>
<keyword evidence="3 6" id="KW-1133">Transmembrane helix</keyword>
<evidence type="ECO:0000256" key="6">
    <source>
        <dbReference type="SAM" id="Phobius"/>
    </source>
</evidence>
<evidence type="ECO:0000256" key="2">
    <source>
        <dbReference type="ARBA" id="ARBA00022692"/>
    </source>
</evidence>
<organism evidence="8 9">
    <name type="scientific">Hymenoscyphus albidus</name>
    <dbReference type="NCBI Taxonomy" id="595503"/>
    <lineage>
        <taxon>Eukaryota</taxon>
        <taxon>Fungi</taxon>
        <taxon>Dikarya</taxon>
        <taxon>Ascomycota</taxon>
        <taxon>Pezizomycotina</taxon>
        <taxon>Leotiomycetes</taxon>
        <taxon>Helotiales</taxon>
        <taxon>Helotiaceae</taxon>
        <taxon>Hymenoscyphus</taxon>
    </lineage>
</organism>
<feature type="transmembrane region" description="Helical" evidence="6">
    <location>
        <begin position="89"/>
        <end position="111"/>
    </location>
</feature>
<feature type="transmembrane region" description="Helical" evidence="6">
    <location>
        <begin position="132"/>
        <end position="155"/>
    </location>
</feature>
<name>A0A9N9PUA3_9HELO</name>